<feature type="compositionally biased region" description="Basic residues" evidence="1">
    <location>
        <begin position="180"/>
        <end position="193"/>
    </location>
</feature>
<protein>
    <submittedName>
        <fullName evidence="2">Uncharacterized protein</fullName>
    </submittedName>
</protein>
<evidence type="ECO:0000256" key="1">
    <source>
        <dbReference type="SAM" id="MobiDB-lite"/>
    </source>
</evidence>
<reference evidence="3" key="2">
    <citation type="journal article" date="2018" name="Plant J.">
        <title>The Sorghum bicolor reference genome: improved assembly, gene annotations, a transcriptome atlas, and signatures of genome organization.</title>
        <authorList>
            <person name="McCormick R.F."/>
            <person name="Truong S.K."/>
            <person name="Sreedasyam A."/>
            <person name="Jenkins J."/>
            <person name="Shu S."/>
            <person name="Sims D."/>
            <person name="Kennedy M."/>
            <person name="Amirebrahimi M."/>
            <person name="Weers B.D."/>
            <person name="McKinley B."/>
            <person name="Mattison A."/>
            <person name="Morishige D.T."/>
            <person name="Grimwood J."/>
            <person name="Schmutz J."/>
            <person name="Mullet J.E."/>
        </authorList>
    </citation>
    <scope>NUCLEOTIDE SEQUENCE [LARGE SCALE GENOMIC DNA]</scope>
    <source>
        <strain evidence="3">cv. BTx623</strain>
    </source>
</reference>
<feature type="region of interest" description="Disordered" evidence="1">
    <location>
        <begin position="63"/>
        <end position="251"/>
    </location>
</feature>
<name>A0A1B6Q4A3_SORBI</name>
<organism evidence="2 3">
    <name type="scientific">Sorghum bicolor</name>
    <name type="common">Sorghum</name>
    <name type="synonym">Sorghum vulgare</name>
    <dbReference type="NCBI Taxonomy" id="4558"/>
    <lineage>
        <taxon>Eukaryota</taxon>
        <taxon>Viridiplantae</taxon>
        <taxon>Streptophyta</taxon>
        <taxon>Embryophyta</taxon>
        <taxon>Tracheophyta</taxon>
        <taxon>Spermatophyta</taxon>
        <taxon>Magnoliopsida</taxon>
        <taxon>Liliopsida</taxon>
        <taxon>Poales</taxon>
        <taxon>Poaceae</taxon>
        <taxon>PACMAD clade</taxon>
        <taxon>Panicoideae</taxon>
        <taxon>Andropogonodae</taxon>
        <taxon>Andropogoneae</taxon>
        <taxon>Sorghinae</taxon>
        <taxon>Sorghum</taxon>
    </lineage>
</organism>
<proteinExistence type="predicted"/>
<feature type="compositionally biased region" description="Basic and acidic residues" evidence="1">
    <location>
        <begin position="228"/>
        <end position="241"/>
    </location>
</feature>
<dbReference type="OMA" id="TVLHGPY"/>
<dbReference type="InterPro" id="IPR007789">
    <property type="entry name" value="DUF688"/>
</dbReference>
<dbReference type="Pfam" id="PF05097">
    <property type="entry name" value="DUF688"/>
    <property type="match status" value="1"/>
</dbReference>
<dbReference type="InParanoid" id="A0A1B6Q4A3"/>
<sequence length="289" mass="30500">MDADARTRKPASHSLPPAPALFAVRARSVRVADLGAGAAFSGPPDTPPRRSLVAVPFLWEEAPGKPKEASPTLAPFPKATTPAPAPAAANAGLVPQGETGGDHQDSSGHARPLPLKLPPRLQLVSASFAAGDTPLSSPKTVFQGPYRGGGGRRTPRWVRSGGAALRRTPSAGAALLSRTWSKRRAAGSNKNRRGNHERYTTAGPDAPWCSPASSDSSSSVSTCFGGDNHGRGRPADGREVSSEEEDGSPRVSVRITRFRLRRNRSLPSLTTSNLWASIRRSVKQITSWS</sequence>
<dbReference type="EMBL" id="CM000762">
    <property type="protein sequence ID" value="KXG32705.1"/>
    <property type="molecule type" value="Genomic_DNA"/>
</dbReference>
<feature type="compositionally biased region" description="Low complexity" evidence="1">
    <location>
        <begin position="71"/>
        <end position="91"/>
    </location>
</feature>
<accession>A0A1B6Q4A3</accession>
<dbReference type="Gramene" id="KXG32705">
    <property type="protein sequence ID" value="KXG32705"/>
    <property type="gene ID" value="SORBI_3003G186300"/>
</dbReference>
<feature type="compositionally biased region" description="Low complexity" evidence="1">
    <location>
        <begin position="111"/>
        <end position="121"/>
    </location>
</feature>
<dbReference type="PANTHER" id="PTHR34371:SF6">
    <property type="entry name" value="MEMBRANE-ASSOCIATED KINASE REGULATOR 6"/>
    <property type="match status" value="1"/>
</dbReference>
<keyword evidence="3" id="KW-1185">Reference proteome</keyword>
<feature type="compositionally biased region" description="Low complexity" evidence="1">
    <location>
        <begin position="210"/>
        <end position="221"/>
    </location>
</feature>
<evidence type="ECO:0000313" key="3">
    <source>
        <dbReference type="Proteomes" id="UP000000768"/>
    </source>
</evidence>
<reference evidence="2 3" key="1">
    <citation type="journal article" date="2009" name="Nature">
        <title>The Sorghum bicolor genome and the diversification of grasses.</title>
        <authorList>
            <person name="Paterson A.H."/>
            <person name="Bowers J.E."/>
            <person name="Bruggmann R."/>
            <person name="Dubchak I."/>
            <person name="Grimwood J."/>
            <person name="Gundlach H."/>
            <person name="Haberer G."/>
            <person name="Hellsten U."/>
            <person name="Mitros T."/>
            <person name="Poliakov A."/>
            <person name="Schmutz J."/>
            <person name="Spannagl M."/>
            <person name="Tang H."/>
            <person name="Wang X."/>
            <person name="Wicker T."/>
            <person name="Bharti A.K."/>
            <person name="Chapman J."/>
            <person name="Feltus F.A."/>
            <person name="Gowik U."/>
            <person name="Grigoriev I.V."/>
            <person name="Lyons E."/>
            <person name="Maher C.A."/>
            <person name="Martis M."/>
            <person name="Narechania A."/>
            <person name="Otillar R.P."/>
            <person name="Penning B.W."/>
            <person name="Salamov A.A."/>
            <person name="Wang Y."/>
            <person name="Zhang L."/>
            <person name="Carpita N.C."/>
            <person name="Freeling M."/>
            <person name="Gingle A.R."/>
            <person name="Hash C.T."/>
            <person name="Keller B."/>
            <person name="Klein P."/>
            <person name="Kresovich S."/>
            <person name="McCann M.C."/>
            <person name="Ming R."/>
            <person name="Peterson D.G."/>
            <person name="Mehboob-ur-Rahman"/>
            <person name="Ware D."/>
            <person name="Westhoff P."/>
            <person name="Mayer K.F."/>
            <person name="Messing J."/>
            <person name="Rokhsar D.S."/>
        </authorList>
    </citation>
    <scope>NUCLEOTIDE SEQUENCE [LARGE SCALE GENOMIC DNA]</scope>
    <source>
        <strain evidence="3">cv. BTx623</strain>
    </source>
</reference>
<dbReference type="Proteomes" id="UP000000768">
    <property type="component" value="Chromosome 3"/>
</dbReference>
<gene>
    <name evidence="2" type="ORF">SORBI_3003G186300</name>
</gene>
<dbReference type="PANTHER" id="PTHR34371">
    <property type="entry name" value="OS01G0551000 PROTEIN"/>
    <property type="match status" value="1"/>
</dbReference>
<evidence type="ECO:0000313" key="2">
    <source>
        <dbReference type="EMBL" id="KXG32705.1"/>
    </source>
</evidence>
<dbReference type="eggNOG" id="ENOG502R76Z">
    <property type="taxonomic scope" value="Eukaryota"/>
</dbReference>
<dbReference type="AlphaFoldDB" id="A0A1B6Q4A3"/>